<dbReference type="SUPFAM" id="SSF75445">
    <property type="entry name" value="D-ribose-5-phosphate isomerase (RpiA), lid domain"/>
    <property type="match status" value="1"/>
</dbReference>
<evidence type="ECO:0000313" key="5">
    <source>
        <dbReference type="Proteomes" id="UP000326779"/>
    </source>
</evidence>
<dbReference type="InterPro" id="IPR037171">
    <property type="entry name" value="NagB/RpiA_transferase-like"/>
</dbReference>
<evidence type="ECO:0000256" key="2">
    <source>
        <dbReference type="ARBA" id="ARBA00023235"/>
    </source>
</evidence>
<reference evidence="4 5" key="1">
    <citation type="submission" date="2019-10" db="EMBL/GenBank/DDBJ databases">
        <title>The completed genome of Lactobacillus harbinensis M1.</title>
        <authorList>
            <person name="Zheng Y."/>
        </authorList>
    </citation>
    <scope>NUCLEOTIDE SEQUENCE [LARGE SCALE GENOMIC DNA]</scope>
    <source>
        <strain evidence="4 5">M1</strain>
    </source>
</reference>
<dbReference type="GO" id="GO:0005737">
    <property type="term" value="C:cytoplasm"/>
    <property type="evidence" value="ECO:0007669"/>
    <property type="project" value="TreeGrafter"/>
</dbReference>
<dbReference type="PANTHER" id="PTHR11934:SF0">
    <property type="entry name" value="RIBOSE-5-PHOSPHATE ISOMERASE"/>
    <property type="match status" value="1"/>
</dbReference>
<dbReference type="GO" id="GO:0009052">
    <property type="term" value="P:pentose-phosphate shunt, non-oxidative branch"/>
    <property type="evidence" value="ECO:0007669"/>
    <property type="project" value="InterPro"/>
</dbReference>
<evidence type="ECO:0000256" key="3">
    <source>
        <dbReference type="ARBA" id="ARBA00029734"/>
    </source>
</evidence>
<dbReference type="GO" id="GO:0004751">
    <property type="term" value="F:ribose-5-phosphate isomerase activity"/>
    <property type="evidence" value="ECO:0007669"/>
    <property type="project" value="UniProtKB-EC"/>
</dbReference>
<organism evidence="4 5">
    <name type="scientific">Schleiferilactobacillus harbinensis</name>
    <dbReference type="NCBI Taxonomy" id="304207"/>
    <lineage>
        <taxon>Bacteria</taxon>
        <taxon>Bacillati</taxon>
        <taxon>Bacillota</taxon>
        <taxon>Bacilli</taxon>
        <taxon>Lactobacillales</taxon>
        <taxon>Lactobacillaceae</taxon>
        <taxon>Schleiferilactobacillus</taxon>
    </lineage>
</organism>
<dbReference type="Pfam" id="PF06026">
    <property type="entry name" value="Rib_5-P_isom_A"/>
    <property type="match status" value="1"/>
</dbReference>
<dbReference type="GO" id="GO:0006014">
    <property type="term" value="P:D-ribose metabolic process"/>
    <property type="evidence" value="ECO:0007669"/>
    <property type="project" value="TreeGrafter"/>
</dbReference>
<proteinExistence type="predicted"/>
<dbReference type="PANTHER" id="PTHR11934">
    <property type="entry name" value="RIBOSE-5-PHOSPHATE ISOMERASE"/>
    <property type="match status" value="1"/>
</dbReference>
<name>A0A5P8M0W5_9LACO</name>
<evidence type="ECO:0000256" key="1">
    <source>
        <dbReference type="ARBA" id="ARBA00011959"/>
    </source>
</evidence>
<protein>
    <recommendedName>
        <fullName evidence="1">ribose-5-phosphate isomerase</fullName>
        <ecNumber evidence="1">5.3.1.6</ecNumber>
    </recommendedName>
    <alternativeName>
        <fullName evidence="3">Phosphoriboisomerase</fullName>
    </alternativeName>
</protein>
<evidence type="ECO:0000313" key="4">
    <source>
        <dbReference type="EMBL" id="QFR22140.1"/>
    </source>
</evidence>
<dbReference type="EMBL" id="CP045143">
    <property type="protein sequence ID" value="QFR22140.1"/>
    <property type="molecule type" value="Genomic_DNA"/>
</dbReference>
<dbReference type="Proteomes" id="UP000326779">
    <property type="component" value="Chromosome"/>
</dbReference>
<dbReference type="InterPro" id="IPR004788">
    <property type="entry name" value="Ribose5P_isomerase_type_A"/>
</dbReference>
<keyword evidence="2 4" id="KW-0413">Isomerase</keyword>
<dbReference type="Gene3D" id="3.40.50.1360">
    <property type="match status" value="1"/>
</dbReference>
<dbReference type="RefSeq" id="WP_152260080.1">
    <property type="nucleotide sequence ID" value="NZ_CP045143.1"/>
</dbReference>
<dbReference type="SUPFAM" id="SSF100950">
    <property type="entry name" value="NagB/RpiA/CoA transferase-like"/>
    <property type="match status" value="1"/>
</dbReference>
<gene>
    <name evidence="4" type="ORF">D1010_01030</name>
</gene>
<accession>A0A5P8M0W5</accession>
<dbReference type="EC" id="5.3.1.6" evidence="1"/>
<dbReference type="AlphaFoldDB" id="A0A5P8M0W5"/>
<dbReference type="Gene3D" id="3.30.70.260">
    <property type="match status" value="1"/>
</dbReference>
<sequence>MTPSIQQALRLIHPGMIVSLGGGRHMQDLADALAQTPIPGIQLTSPSELTLAYCQQRNLPLAAAPTRIDMAFDGCDSADTNLNLLKSNGGIHTLEKNDAEMAAAYIILAPAERVTAQLAATVPLCLEVVPPCVSQVLRTAAQLGLRAKQRLADNYAGYVRTSLGNALIDCFAPDWDQIADLSTALSQTNGVISTSYFSGLASLILAEAADGSVTQIKKGDK</sequence>
<dbReference type="KEGG" id="lhb:D1010_01030"/>